<name>A0AAV9NUV1_9EURO</name>
<feature type="domain" description="C2H2-type" evidence="6">
    <location>
        <begin position="312"/>
        <end position="334"/>
    </location>
</feature>
<proteinExistence type="inferred from homology"/>
<dbReference type="PROSITE" id="PS00028">
    <property type="entry name" value="ZINC_FINGER_C2H2_1"/>
    <property type="match status" value="1"/>
</dbReference>
<gene>
    <name evidence="7" type="ORF">LTR84_000532</name>
</gene>
<evidence type="ECO:0000313" key="7">
    <source>
        <dbReference type="EMBL" id="KAK5064698.1"/>
    </source>
</evidence>
<feature type="compositionally biased region" description="Pro residues" evidence="5">
    <location>
        <begin position="219"/>
        <end position="237"/>
    </location>
</feature>
<keyword evidence="8" id="KW-1185">Reference proteome</keyword>
<dbReference type="AlphaFoldDB" id="A0AAV9NUV1"/>
<feature type="compositionally biased region" description="Low complexity" evidence="5">
    <location>
        <begin position="398"/>
        <end position="412"/>
    </location>
</feature>
<comment type="similarity">
    <text evidence="2">Belongs to the SIP5 family.</text>
</comment>
<dbReference type="PANTHER" id="PTHR31315:SF1">
    <property type="entry name" value="PROTEIN SIP5"/>
    <property type="match status" value="1"/>
</dbReference>
<evidence type="ECO:0000256" key="1">
    <source>
        <dbReference type="ARBA" id="ARBA00003453"/>
    </source>
</evidence>
<protein>
    <recommendedName>
        <fullName evidence="4">Protein SIP5</fullName>
    </recommendedName>
    <alternativeName>
        <fullName evidence="3">Protein sip5</fullName>
    </alternativeName>
</protein>
<feature type="region of interest" description="Disordered" evidence="5">
    <location>
        <begin position="695"/>
        <end position="823"/>
    </location>
</feature>
<feature type="region of interest" description="Disordered" evidence="5">
    <location>
        <begin position="514"/>
        <end position="546"/>
    </location>
</feature>
<feature type="compositionally biased region" description="Basic and acidic residues" evidence="5">
    <location>
        <begin position="328"/>
        <end position="337"/>
    </location>
</feature>
<dbReference type="GeneID" id="89968754"/>
<feature type="compositionally biased region" description="Polar residues" evidence="5">
    <location>
        <begin position="205"/>
        <end position="218"/>
    </location>
</feature>
<dbReference type="GO" id="GO:0005737">
    <property type="term" value="C:cytoplasm"/>
    <property type="evidence" value="ECO:0007669"/>
    <property type="project" value="TreeGrafter"/>
</dbReference>
<feature type="compositionally biased region" description="Polar residues" evidence="5">
    <location>
        <begin position="1"/>
        <end position="23"/>
    </location>
</feature>
<dbReference type="CDD" id="cd24139">
    <property type="entry name" value="SIP5-like"/>
    <property type="match status" value="1"/>
</dbReference>
<feature type="compositionally biased region" description="Polar residues" evidence="5">
    <location>
        <begin position="600"/>
        <end position="626"/>
    </location>
</feature>
<feature type="compositionally biased region" description="Basic and acidic residues" evidence="5">
    <location>
        <begin position="567"/>
        <end position="596"/>
    </location>
</feature>
<evidence type="ECO:0000313" key="8">
    <source>
        <dbReference type="Proteomes" id="UP001358417"/>
    </source>
</evidence>
<dbReference type="Proteomes" id="UP001358417">
    <property type="component" value="Unassembled WGS sequence"/>
</dbReference>
<feature type="region of interest" description="Disordered" evidence="5">
    <location>
        <begin position="395"/>
        <end position="428"/>
    </location>
</feature>
<feature type="compositionally biased region" description="Basic and acidic residues" evidence="5">
    <location>
        <begin position="810"/>
        <end position="823"/>
    </location>
</feature>
<evidence type="ECO:0000256" key="2">
    <source>
        <dbReference type="ARBA" id="ARBA00010402"/>
    </source>
</evidence>
<evidence type="ECO:0000259" key="6">
    <source>
        <dbReference type="PROSITE" id="PS00028"/>
    </source>
</evidence>
<evidence type="ECO:0000256" key="5">
    <source>
        <dbReference type="SAM" id="MobiDB-lite"/>
    </source>
</evidence>
<dbReference type="PANTHER" id="PTHR31315">
    <property type="entry name" value="PROTEIN SIP5"/>
    <property type="match status" value="1"/>
</dbReference>
<feature type="region of interest" description="Disordered" evidence="5">
    <location>
        <begin position="1"/>
        <end position="102"/>
    </location>
</feature>
<evidence type="ECO:0000256" key="4">
    <source>
        <dbReference type="ARBA" id="ARBA00021336"/>
    </source>
</evidence>
<accession>A0AAV9NUV1</accession>
<feature type="compositionally biased region" description="Basic and acidic residues" evidence="5">
    <location>
        <begin position="74"/>
        <end position="102"/>
    </location>
</feature>
<feature type="compositionally biased region" description="Polar residues" evidence="5">
    <location>
        <begin position="252"/>
        <end position="265"/>
    </location>
</feature>
<feature type="region of interest" description="Disordered" evidence="5">
    <location>
        <begin position="328"/>
        <end position="352"/>
    </location>
</feature>
<feature type="compositionally biased region" description="Basic and acidic residues" evidence="5">
    <location>
        <begin position="742"/>
        <end position="761"/>
    </location>
</feature>
<feature type="region of interest" description="Disordered" evidence="5">
    <location>
        <begin position="567"/>
        <end position="668"/>
    </location>
</feature>
<organism evidence="7 8">
    <name type="scientific">Exophiala bonariae</name>
    <dbReference type="NCBI Taxonomy" id="1690606"/>
    <lineage>
        <taxon>Eukaryota</taxon>
        <taxon>Fungi</taxon>
        <taxon>Dikarya</taxon>
        <taxon>Ascomycota</taxon>
        <taxon>Pezizomycotina</taxon>
        <taxon>Eurotiomycetes</taxon>
        <taxon>Chaetothyriomycetidae</taxon>
        <taxon>Chaetothyriales</taxon>
        <taxon>Herpotrichiellaceae</taxon>
        <taxon>Exophiala</taxon>
    </lineage>
</organism>
<comment type="caution">
    <text evidence="7">The sequence shown here is derived from an EMBL/GenBank/DDBJ whole genome shotgun (WGS) entry which is preliminary data.</text>
</comment>
<sequence length="823" mass="89606">MGNSQTKEARGQGNSDSRVSGNASPVLRQDTPSNTSEPTIRAPHSSRQQRRGSRPDFSFLGIGGTNEQDASSLEARRENKQEREARKAEKERAARLKERERSMREEHVDGGYLVTQGVYVGNEDFNKGMVRQLTIERRLAPFWRGLNDFSDSWAEHQLMAAARGMEIPPADEVPPELEYRLTKRTPSDKDKDKSLQYLTIPIGPRSQSFQSDASSAPVSPTPNSLPLPGLSPPPPSNSPSTNIFRTRAKTLASLTTSSRSHSQVDMTPREFQLPPDPFVNGQPIEVYLYKDATECPICFLYYPPYLNTTRCCEQAICSECFVQIKRPDPHQPEHEQPDPNAPPVSETEREAQAEGLLVSEVATCPYCKTPEFGITYTPPPFRRGLTYGTGSQPYQVMSARSSQTSVSSGTLSPGPGRRRGTSLSASAPEVITTDKIRPDWATKLAAARAHAARRAAAATALHTAAYLMNGQNAVEPRTFSTFSRRNMLRRTTIEGAEPSPNPSLSALALLAERHASRQPEAASPAGAEGRPNPFLPPARGSSSRRSRMDDLEEMMMMEAIRLSLAAEEERRKKEEKDARKEAKKKEKESKKADKAARKSSLFTMNSNTSIGDSTSSLMERSRSNLSLGVDDDSVSGKGKNVERGGGVPMERSLTDEDNPRPSYLPALSLSGTSQESLASSIPIPLAAEPFRRSHLRQMSNASSASSSFVESGPATFSGTGTPPPGSLEPMFNFRSLAAMIGEEEKGDGSAHVEHARSERDSSPSSLDELAKAQSSTKLANATKDGDTSSDASLEPDSRKSSADVPVSKQAEVRLEHAEAASNL</sequence>
<dbReference type="RefSeq" id="XP_064712022.1">
    <property type="nucleotide sequence ID" value="XM_064844162.1"/>
</dbReference>
<comment type="function">
    <text evidence="1">May negatively regulate the SNF1 kinase.</text>
</comment>
<dbReference type="InterPro" id="IPR013087">
    <property type="entry name" value="Znf_C2H2_type"/>
</dbReference>
<evidence type="ECO:0000256" key="3">
    <source>
        <dbReference type="ARBA" id="ARBA00020215"/>
    </source>
</evidence>
<feature type="region of interest" description="Disordered" evidence="5">
    <location>
        <begin position="204"/>
        <end position="276"/>
    </location>
</feature>
<dbReference type="EMBL" id="JAVRRD010000001">
    <property type="protein sequence ID" value="KAK5064698.1"/>
    <property type="molecule type" value="Genomic_DNA"/>
</dbReference>
<dbReference type="InterPro" id="IPR039301">
    <property type="entry name" value="Sip5/DA2"/>
</dbReference>
<reference evidence="7 8" key="1">
    <citation type="submission" date="2023-08" db="EMBL/GenBank/DDBJ databases">
        <title>Black Yeasts Isolated from many extreme environments.</title>
        <authorList>
            <person name="Coleine C."/>
            <person name="Stajich J.E."/>
            <person name="Selbmann L."/>
        </authorList>
    </citation>
    <scope>NUCLEOTIDE SEQUENCE [LARGE SCALE GENOMIC DNA]</scope>
    <source>
        <strain evidence="7 8">CCFEE 5792</strain>
    </source>
</reference>